<evidence type="ECO:0000259" key="12">
    <source>
        <dbReference type="PROSITE" id="PS50102"/>
    </source>
</evidence>
<feature type="compositionally biased region" description="Low complexity" evidence="10">
    <location>
        <begin position="351"/>
        <end position="360"/>
    </location>
</feature>
<comment type="similarity">
    <text evidence="2">Belongs to the SPT2 family.</text>
</comment>
<dbReference type="Pfam" id="PF00254">
    <property type="entry name" value="FKBP_C"/>
    <property type="match status" value="1"/>
</dbReference>
<dbReference type="InterPro" id="IPR013256">
    <property type="entry name" value="Chromatin_SPT2"/>
</dbReference>
<organism evidence="13 14">
    <name type="scientific">Parthenolecanium corni</name>
    <dbReference type="NCBI Taxonomy" id="536013"/>
    <lineage>
        <taxon>Eukaryota</taxon>
        <taxon>Metazoa</taxon>
        <taxon>Ecdysozoa</taxon>
        <taxon>Arthropoda</taxon>
        <taxon>Hexapoda</taxon>
        <taxon>Insecta</taxon>
        <taxon>Pterygota</taxon>
        <taxon>Neoptera</taxon>
        <taxon>Paraneoptera</taxon>
        <taxon>Hemiptera</taxon>
        <taxon>Sternorrhyncha</taxon>
        <taxon>Coccoidea</taxon>
        <taxon>Coccidae</taxon>
        <taxon>Parthenolecanium</taxon>
    </lineage>
</organism>
<dbReference type="InterPro" id="IPR000504">
    <property type="entry name" value="RRM_dom"/>
</dbReference>
<evidence type="ECO:0000256" key="4">
    <source>
        <dbReference type="ARBA" id="ARBA00022884"/>
    </source>
</evidence>
<feature type="domain" description="RRM" evidence="12">
    <location>
        <begin position="430"/>
        <end position="502"/>
    </location>
</feature>
<dbReference type="SMART" id="SM00360">
    <property type="entry name" value="RRM"/>
    <property type="match status" value="3"/>
</dbReference>
<feature type="compositionally biased region" description="Basic and acidic residues" evidence="10">
    <location>
        <begin position="853"/>
        <end position="868"/>
    </location>
</feature>
<dbReference type="PROSITE" id="PS50102">
    <property type="entry name" value="RRM"/>
    <property type="match status" value="3"/>
</dbReference>
<feature type="region of interest" description="Disordered" evidence="10">
    <location>
        <begin position="1228"/>
        <end position="1255"/>
    </location>
</feature>
<feature type="region of interest" description="Disordered" evidence="10">
    <location>
        <begin position="301"/>
        <end position="364"/>
    </location>
</feature>
<comment type="catalytic activity">
    <reaction evidence="1 9">
        <text>[protein]-peptidylproline (omega=180) = [protein]-peptidylproline (omega=0)</text>
        <dbReference type="Rhea" id="RHEA:16237"/>
        <dbReference type="Rhea" id="RHEA-COMP:10747"/>
        <dbReference type="Rhea" id="RHEA-COMP:10748"/>
        <dbReference type="ChEBI" id="CHEBI:83833"/>
        <dbReference type="ChEBI" id="CHEBI:83834"/>
        <dbReference type="EC" id="5.2.1.8"/>
    </reaction>
</comment>
<evidence type="ECO:0000256" key="8">
    <source>
        <dbReference type="PROSITE-ProRule" id="PRU00176"/>
    </source>
</evidence>
<keyword evidence="5" id="KW-0175">Coiled coil</keyword>
<dbReference type="PANTHER" id="PTHR43811">
    <property type="entry name" value="FKBP-TYPE PEPTIDYL-PROLYL CIS-TRANS ISOMERASE FKPA"/>
    <property type="match status" value="1"/>
</dbReference>
<dbReference type="InterPro" id="IPR054552">
    <property type="entry name" value="SPT2_N"/>
</dbReference>
<sequence length="1575" mass="175037">MVLNPPGKDAGADDPPYSRLFVVYNRKDPVTEAEIREDFSQYGNVQDIFIVKDRSNGEPKGVAYVKFAKMSEAAKAMENLNQQPIKNRTGVYKVYIAKSKGEARGADEDPERYLRLFVIVPKSANESDIKLYFSKFGDVQFVKLLRNKETNESKGIGYVTYTRVSEAATAVEEGENEEGYKAVIARPKEKNPHYQENYSQSSSSNHHGIRGPHKIPDLQSTADFFTAHVSAKLSKDCIYRLFDIAPGLRDIEIVSQNMYRSEVVATYNSTLSAEYALNKLHGLEYPLGEFISVESKVVKRPNTASNNSYQSREATSSYGGGSYSGSIGASGSSGKRDYRGDYRADQMDYGSDSPSHSDSSQEVNQKLSALSKALTDATALLKSAGLSTENLNLKTSSSDSRSSYSPYCDFPVPPTQPVLSKTDFDEETGMRLFFVGHPAAPSMEALYDIYCRFGNFAGATVMARKNYGYLYFTSAESAHKAIKATDDKMIAGVSIKVLKADPKKGENSQKRKRVKTDIRVHDHDVDINFKIQTPKCDRVLVKTVSLKSLLKMDFGSVLYKAQRNKESSKQPVSYYKTTFDPPKKEQREKKLSLNIQKFLARQEEEKRQKQEEDERKKHELFVLRNKDKKSNKRIQSMLKRTKSANKSVIEDAVDNVNTAITAAGPLQPDEDDYGYVSKDASELYDRLLSRYAHETTQEAPKFSQSSTKSSADISSTKDRVKAALQREEEEKLLPRKRKRKSKGEGGGEDDKHSDDEPSPEPAKSQRSSGGDEPTKKDNKFRIPKKNAGPPPIDFQSLLKLAEQKQHEPIVIEKKVEADRPDRPMTEKEKQEYLREKARVLQRESPAAAAKLMEALKRKQDGSSKEKTKSANKASSSVSTSASSKEPSKGAADRRPQSDLRGAKSSADSASRPKTDVKTVTSSSEKPKSSVDSASKQLPSHSKSKEQLPLAAKPKPAVESKPLPRPGELTKEQKQRLLQMKGILPAKATKPSTENGASSKSMKPPEKFKEMPSSTAKKMESSRPPKPETTVRQFPPPDVRRDPKRELTAKSQGVRQFPPPDMALKKKKPLLMKKRPVIESDDEYDSEMDDFIDDSEANFDISSQISQIFGYDRSKYSRYDDDDDECMESNFSQLQKEEFISTKYGLVLQPGKKYSSTVSDSFHLSAAVVDTKTVGKSDAGVFPVQVEVDGEELIICNLSNQCLQSSLDLYFEKGTELTFMTTGKATIHLTGYTDPDEEDEDSSNEESEMSDEDVEDSIEKFKNNLMADLKNQTKKGSAEKRKLNTGPAVVSKKPKVKDAEFSEDDEDTSGDEFDDSELNDFSLSDDNDENDDDQDESDEDDSVDAEESDSDADTTLAKKKKNEFQKSPQTPKFKKEAPLTPKFKKDTPVPIQKQDKTPGSTAKPDKLNKSSSQNQTNGMSTKAEKKAQKKSLSKAEVKTPKANESKAEVKTPKANEPGTSQSPKKQTVEGGVMFEELKPGNGPVAKPGKMVAVYYTGRLKNNNRVFDQSNSGQGFKFRLGRGEVIKAWDVALNGMKVGSKRRITCPPAMAYGAKGSPPSIPPNSSLVFDVELKSVN</sequence>
<dbReference type="SUPFAM" id="SSF54534">
    <property type="entry name" value="FKBP-like"/>
    <property type="match status" value="1"/>
</dbReference>
<protein>
    <recommendedName>
        <fullName evidence="3 9">peptidylprolyl isomerase</fullName>
        <ecNumber evidence="3 9">5.2.1.8</ecNumber>
    </recommendedName>
</protein>
<dbReference type="SUPFAM" id="SSF54928">
    <property type="entry name" value="RNA-binding domain, RBD"/>
    <property type="match status" value="2"/>
</dbReference>
<evidence type="ECO:0000256" key="2">
    <source>
        <dbReference type="ARBA" id="ARBA00006461"/>
    </source>
</evidence>
<keyword evidence="7 9" id="KW-0413">Isomerase</keyword>
<keyword evidence="4 8" id="KW-0694">RNA-binding</keyword>
<proteinExistence type="inferred from homology"/>
<dbReference type="Gene3D" id="3.30.70.330">
    <property type="match status" value="3"/>
</dbReference>
<feature type="domain" description="RRM" evidence="12">
    <location>
        <begin position="120"/>
        <end position="189"/>
    </location>
</feature>
<feature type="compositionally biased region" description="Polar residues" evidence="10">
    <location>
        <begin position="989"/>
        <end position="1000"/>
    </location>
</feature>
<feature type="region of interest" description="Disordered" evidence="10">
    <location>
        <begin position="602"/>
        <end position="626"/>
    </location>
</feature>
<feature type="compositionally biased region" description="Basic and acidic residues" evidence="10">
    <location>
        <begin position="1016"/>
        <end position="1025"/>
    </location>
</feature>
<feature type="region of interest" description="Disordered" evidence="10">
    <location>
        <begin position="191"/>
        <end position="211"/>
    </location>
</feature>
<feature type="compositionally biased region" description="Basic and acidic residues" evidence="10">
    <location>
        <begin position="885"/>
        <end position="901"/>
    </location>
</feature>
<dbReference type="EMBL" id="JBBCAQ010000022">
    <property type="protein sequence ID" value="KAK7590268.1"/>
    <property type="molecule type" value="Genomic_DNA"/>
</dbReference>
<feature type="compositionally biased region" description="Acidic residues" evidence="10">
    <location>
        <begin position="1300"/>
        <end position="1351"/>
    </location>
</feature>
<dbReference type="FunFam" id="3.10.50.40:FF:000006">
    <property type="entry name" value="Peptidyl-prolyl cis-trans isomerase"/>
    <property type="match status" value="1"/>
</dbReference>
<feature type="compositionally biased region" description="Low complexity" evidence="10">
    <location>
        <begin position="917"/>
        <end position="934"/>
    </location>
</feature>
<keyword evidence="14" id="KW-1185">Reference proteome</keyword>
<evidence type="ECO:0000256" key="5">
    <source>
        <dbReference type="ARBA" id="ARBA00023054"/>
    </source>
</evidence>
<reference evidence="13 14" key="1">
    <citation type="submission" date="2024-03" db="EMBL/GenBank/DDBJ databases">
        <title>Adaptation during the transition from Ophiocordyceps entomopathogen to insect associate is accompanied by gene loss and intensified selection.</title>
        <authorList>
            <person name="Ward C.M."/>
            <person name="Onetto C.A."/>
            <person name="Borneman A.R."/>
        </authorList>
    </citation>
    <scope>NUCLEOTIDE SEQUENCE [LARGE SCALE GENOMIC DNA]</scope>
    <source>
        <strain evidence="13">AWRI1</strain>
        <tissue evidence="13">Single Adult Female</tissue>
    </source>
</reference>
<evidence type="ECO:0000259" key="11">
    <source>
        <dbReference type="PROSITE" id="PS50059"/>
    </source>
</evidence>
<evidence type="ECO:0000313" key="13">
    <source>
        <dbReference type="EMBL" id="KAK7590268.1"/>
    </source>
</evidence>
<name>A0AAN9Y518_9HEMI</name>
<dbReference type="InterPro" id="IPR035979">
    <property type="entry name" value="RBD_domain_sf"/>
</dbReference>
<dbReference type="GO" id="GO:0005730">
    <property type="term" value="C:nucleolus"/>
    <property type="evidence" value="ECO:0007669"/>
    <property type="project" value="TreeGrafter"/>
</dbReference>
<dbReference type="Proteomes" id="UP001367676">
    <property type="component" value="Unassembled WGS sequence"/>
</dbReference>
<keyword evidence="6 9" id="KW-0697">Rotamase</keyword>
<evidence type="ECO:0000256" key="6">
    <source>
        <dbReference type="ARBA" id="ARBA00023110"/>
    </source>
</evidence>
<feature type="compositionally biased region" description="Basic and acidic residues" evidence="10">
    <location>
        <begin position="742"/>
        <end position="755"/>
    </location>
</feature>
<dbReference type="GO" id="GO:0003755">
    <property type="term" value="F:peptidyl-prolyl cis-trans isomerase activity"/>
    <property type="evidence" value="ECO:0007669"/>
    <property type="project" value="UniProtKB-KW"/>
</dbReference>
<feature type="compositionally biased region" description="Basic and acidic residues" evidence="10">
    <location>
        <begin position="334"/>
        <end position="346"/>
    </location>
</feature>
<dbReference type="InterPro" id="IPR012677">
    <property type="entry name" value="Nucleotide-bd_a/b_plait_sf"/>
</dbReference>
<evidence type="ECO:0000256" key="3">
    <source>
        <dbReference type="ARBA" id="ARBA00013194"/>
    </source>
</evidence>
<feature type="compositionally biased region" description="Polar residues" evidence="10">
    <location>
        <begin position="1408"/>
        <end position="1419"/>
    </location>
</feature>
<evidence type="ECO:0000256" key="9">
    <source>
        <dbReference type="PROSITE-ProRule" id="PRU00277"/>
    </source>
</evidence>
<feature type="compositionally biased region" description="Basic and acidic residues" evidence="10">
    <location>
        <begin position="715"/>
        <end position="733"/>
    </location>
</feature>
<dbReference type="GO" id="GO:0000785">
    <property type="term" value="C:chromatin"/>
    <property type="evidence" value="ECO:0007669"/>
    <property type="project" value="TreeGrafter"/>
</dbReference>
<feature type="compositionally biased region" description="Low complexity" evidence="10">
    <location>
        <begin position="194"/>
        <end position="206"/>
    </location>
</feature>
<feature type="compositionally biased region" description="Basic and acidic residues" evidence="10">
    <location>
        <begin position="1372"/>
        <end position="1386"/>
    </location>
</feature>
<dbReference type="GO" id="GO:0003723">
    <property type="term" value="F:RNA binding"/>
    <property type="evidence" value="ECO:0007669"/>
    <property type="project" value="UniProtKB-UniRule"/>
</dbReference>
<feature type="compositionally biased region" description="Low complexity" evidence="10">
    <location>
        <begin position="870"/>
        <end position="884"/>
    </location>
</feature>
<feature type="compositionally biased region" description="Basic and acidic residues" evidence="10">
    <location>
        <begin position="801"/>
        <end position="841"/>
    </location>
</feature>
<dbReference type="PROSITE" id="PS50059">
    <property type="entry name" value="FKBP_PPIASE"/>
    <property type="match status" value="1"/>
</dbReference>
<feature type="region of interest" description="Disordered" evidence="10">
    <location>
        <begin position="1269"/>
        <end position="1486"/>
    </location>
</feature>
<feature type="compositionally biased region" description="Acidic residues" evidence="10">
    <location>
        <begin position="1233"/>
        <end position="1255"/>
    </location>
</feature>
<dbReference type="EC" id="5.2.1.8" evidence="3 9"/>
<feature type="compositionally biased region" description="Basic and acidic residues" evidence="10">
    <location>
        <begin position="1432"/>
        <end position="1452"/>
    </location>
</feature>
<dbReference type="SMART" id="SM00784">
    <property type="entry name" value="SPT2"/>
    <property type="match status" value="1"/>
</dbReference>
<dbReference type="InterPro" id="IPR046357">
    <property type="entry name" value="PPIase_dom_sf"/>
</dbReference>
<dbReference type="Gene3D" id="3.10.50.40">
    <property type="match status" value="1"/>
</dbReference>
<evidence type="ECO:0000256" key="7">
    <source>
        <dbReference type="ARBA" id="ARBA00023235"/>
    </source>
</evidence>
<feature type="region of interest" description="Disordered" evidence="10">
    <location>
        <begin position="695"/>
        <end position="1067"/>
    </location>
</feature>
<evidence type="ECO:0000256" key="1">
    <source>
        <dbReference type="ARBA" id="ARBA00000971"/>
    </source>
</evidence>
<dbReference type="Pfam" id="PF00076">
    <property type="entry name" value="RRM_1"/>
    <property type="match status" value="2"/>
</dbReference>
<feature type="compositionally biased region" description="Basic and acidic residues" evidence="10">
    <location>
        <begin position="602"/>
        <end position="625"/>
    </location>
</feature>
<comment type="caution">
    <text evidence="13">The sequence shown here is derived from an EMBL/GenBank/DDBJ whole genome shotgun (WGS) entry which is preliminary data.</text>
</comment>
<evidence type="ECO:0000313" key="14">
    <source>
        <dbReference type="Proteomes" id="UP001367676"/>
    </source>
</evidence>
<feature type="compositionally biased region" description="Polar residues" evidence="10">
    <location>
        <begin position="302"/>
        <end position="315"/>
    </location>
</feature>
<dbReference type="PANTHER" id="PTHR43811:SF19">
    <property type="entry name" value="39 KDA FK506-BINDING NUCLEAR PROTEIN"/>
    <property type="match status" value="1"/>
</dbReference>
<dbReference type="Pfam" id="PF22878">
    <property type="entry name" value="SPT2_N"/>
    <property type="match status" value="1"/>
</dbReference>
<dbReference type="Pfam" id="PF17800">
    <property type="entry name" value="NPL"/>
    <property type="match status" value="1"/>
</dbReference>
<evidence type="ECO:0000256" key="10">
    <source>
        <dbReference type="SAM" id="MobiDB-lite"/>
    </source>
</evidence>
<dbReference type="InterPro" id="IPR001179">
    <property type="entry name" value="PPIase_FKBP_dom"/>
</dbReference>
<feature type="compositionally biased region" description="Low complexity" evidence="10">
    <location>
        <begin position="703"/>
        <end position="714"/>
    </location>
</feature>
<feature type="domain" description="RRM" evidence="12">
    <location>
        <begin position="18"/>
        <end position="99"/>
    </location>
</feature>
<accession>A0AAN9Y518</accession>
<gene>
    <name evidence="13" type="ORF">V9T40_001881</name>
</gene>
<feature type="domain" description="PPIase FKBP-type" evidence="11">
    <location>
        <begin position="1487"/>
        <end position="1575"/>
    </location>
</feature>
<dbReference type="Gene3D" id="2.60.120.340">
    <property type="entry name" value="Nucleoplasmin core domain"/>
    <property type="match status" value="1"/>
</dbReference>
<feature type="compositionally biased region" description="Low complexity" evidence="10">
    <location>
        <begin position="324"/>
        <end position="333"/>
    </location>
</feature>
<feature type="compositionally biased region" description="Basic and acidic residues" evidence="10">
    <location>
        <begin position="1037"/>
        <end position="1047"/>
    </location>
</feature>
<dbReference type="InterPro" id="IPR041232">
    <property type="entry name" value="NPL"/>
</dbReference>